<feature type="signal peptide" evidence="1">
    <location>
        <begin position="1"/>
        <end position="22"/>
    </location>
</feature>
<name>A0A8D0DMV4_SALMN</name>
<dbReference type="Proteomes" id="UP000694421">
    <property type="component" value="Unplaced"/>
</dbReference>
<evidence type="ECO:0000256" key="1">
    <source>
        <dbReference type="SAM" id="SignalP"/>
    </source>
</evidence>
<protein>
    <recommendedName>
        <fullName evidence="4">Secreted protein</fullName>
    </recommendedName>
</protein>
<evidence type="ECO:0008006" key="4">
    <source>
        <dbReference type="Google" id="ProtNLM"/>
    </source>
</evidence>
<evidence type="ECO:0000313" key="3">
    <source>
        <dbReference type="Proteomes" id="UP000694421"/>
    </source>
</evidence>
<sequence>MCVCRLIVFLSLFSFFPSFLQGGKKTYHGPCGGRDCSTGCKCFPEKGARHNLVLQSQVQHTNYHCTSLSGS</sequence>
<reference evidence="2" key="2">
    <citation type="submission" date="2025-09" db="UniProtKB">
        <authorList>
            <consortium name="Ensembl"/>
        </authorList>
    </citation>
    <scope>IDENTIFICATION</scope>
</reference>
<feature type="chain" id="PRO_5047393339" description="Secreted protein" evidence="1">
    <location>
        <begin position="23"/>
        <end position="71"/>
    </location>
</feature>
<proteinExistence type="predicted"/>
<organism evidence="2 3">
    <name type="scientific">Salvator merianae</name>
    <name type="common">Argentine black and white tegu</name>
    <name type="synonym">Tupinambis merianae</name>
    <dbReference type="NCBI Taxonomy" id="96440"/>
    <lineage>
        <taxon>Eukaryota</taxon>
        <taxon>Metazoa</taxon>
        <taxon>Chordata</taxon>
        <taxon>Craniata</taxon>
        <taxon>Vertebrata</taxon>
        <taxon>Euteleostomi</taxon>
        <taxon>Lepidosauria</taxon>
        <taxon>Squamata</taxon>
        <taxon>Bifurcata</taxon>
        <taxon>Unidentata</taxon>
        <taxon>Episquamata</taxon>
        <taxon>Laterata</taxon>
        <taxon>Teiioidea</taxon>
        <taxon>Teiidae</taxon>
        <taxon>Salvator</taxon>
    </lineage>
</organism>
<dbReference type="AlphaFoldDB" id="A0A8D0DMV4"/>
<accession>A0A8D0DMV4</accession>
<keyword evidence="3" id="KW-1185">Reference proteome</keyword>
<reference evidence="2" key="1">
    <citation type="submission" date="2025-08" db="UniProtKB">
        <authorList>
            <consortium name="Ensembl"/>
        </authorList>
    </citation>
    <scope>IDENTIFICATION</scope>
</reference>
<keyword evidence="1" id="KW-0732">Signal</keyword>
<dbReference type="Ensembl" id="ENSSMRT00000018355.1">
    <property type="protein sequence ID" value="ENSSMRP00000015722.1"/>
    <property type="gene ID" value="ENSSMRG00000012226.1"/>
</dbReference>
<evidence type="ECO:0000313" key="2">
    <source>
        <dbReference type="Ensembl" id="ENSSMRP00000015722.1"/>
    </source>
</evidence>
<dbReference type="GeneTree" id="ENSGT01120000275198"/>